<accession>A0A378KKN0</accession>
<organism evidence="1 2">
    <name type="scientific">Legionella donaldsonii</name>
    <dbReference type="NCBI Taxonomy" id="45060"/>
    <lineage>
        <taxon>Bacteria</taxon>
        <taxon>Pseudomonadati</taxon>
        <taxon>Pseudomonadota</taxon>
        <taxon>Gammaproteobacteria</taxon>
        <taxon>Legionellales</taxon>
        <taxon>Legionellaceae</taxon>
        <taxon>Legionella</taxon>
    </lineage>
</organism>
<protein>
    <submittedName>
        <fullName evidence="1">Uncharacterized protein</fullName>
    </submittedName>
</protein>
<dbReference type="Proteomes" id="UP000254677">
    <property type="component" value="Unassembled WGS sequence"/>
</dbReference>
<name>A0A378KKN0_9GAMM</name>
<dbReference type="EMBL" id="UGOA01000002">
    <property type="protein sequence ID" value="STX83902.1"/>
    <property type="molecule type" value="Genomic_DNA"/>
</dbReference>
<gene>
    <name evidence="1" type="ORF">NCTC13292_03152</name>
</gene>
<sequence>MPELDIEIIKDNPEYFLVKRHLLFLFRVTSNEI</sequence>
<proteinExistence type="predicted"/>
<evidence type="ECO:0000313" key="2">
    <source>
        <dbReference type="Proteomes" id="UP000254677"/>
    </source>
</evidence>
<dbReference type="AlphaFoldDB" id="A0A378KKN0"/>
<evidence type="ECO:0000313" key="1">
    <source>
        <dbReference type="EMBL" id="STX83902.1"/>
    </source>
</evidence>
<reference evidence="1 2" key="1">
    <citation type="submission" date="2018-06" db="EMBL/GenBank/DDBJ databases">
        <authorList>
            <consortium name="Pathogen Informatics"/>
            <person name="Doyle S."/>
        </authorList>
    </citation>
    <scope>NUCLEOTIDE SEQUENCE [LARGE SCALE GENOMIC DNA]</scope>
    <source>
        <strain evidence="1 2">NCTC13292</strain>
    </source>
</reference>
<keyword evidence="2" id="KW-1185">Reference proteome</keyword>